<gene>
    <name evidence="1" type="ORF">SJAV_16650</name>
</gene>
<dbReference type="AlphaFoldDB" id="A0AAT9GS77"/>
<dbReference type="EMBL" id="AP031322">
    <property type="protein sequence ID" value="BFH73721.1"/>
    <property type="molecule type" value="Genomic_DNA"/>
</dbReference>
<dbReference type="KEGG" id="sjv:SJAV_16650"/>
<accession>A0AAT9GS77</accession>
<proteinExistence type="predicted"/>
<name>A0AAT9GS77_9CREN</name>
<protein>
    <submittedName>
        <fullName evidence="1">Uncharacterized protein</fullName>
    </submittedName>
</protein>
<organism evidence="1">
    <name type="scientific">Sulfurisphaera javensis</name>
    <dbReference type="NCBI Taxonomy" id="2049879"/>
    <lineage>
        <taxon>Archaea</taxon>
        <taxon>Thermoproteota</taxon>
        <taxon>Thermoprotei</taxon>
        <taxon>Sulfolobales</taxon>
        <taxon>Sulfolobaceae</taxon>
        <taxon>Sulfurisphaera</taxon>
    </lineage>
</organism>
<reference evidence="1" key="1">
    <citation type="submission" date="2024-03" db="EMBL/GenBank/DDBJ databases">
        <title>Complete genome sequence of Sulfurisphaera javensis strain KD-1.</title>
        <authorList>
            <person name="Sakai H."/>
            <person name="Nur N."/>
            <person name="Suwanto A."/>
            <person name="Kurosawa N."/>
        </authorList>
    </citation>
    <scope>NUCLEOTIDE SEQUENCE</scope>
    <source>
        <strain evidence="1">KD-1</strain>
    </source>
</reference>
<evidence type="ECO:0000313" key="1">
    <source>
        <dbReference type="EMBL" id="BFH73721.1"/>
    </source>
</evidence>
<sequence>MIIISSLLDKRMSDHGVNAKDVLDEILPKLLESVHLFRSKGRIYSAIFTNKYIWTMRVNIELFSIEICKYKYKYWELPDLNIEKVECYKLMGEVLDYVKQKMSSVITLSYIS</sequence>